<dbReference type="EMBL" id="AP014946">
    <property type="protein sequence ID" value="BAT58592.1"/>
    <property type="molecule type" value="Genomic_DNA"/>
</dbReference>
<dbReference type="Gene3D" id="3.30.360.10">
    <property type="entry name" value="Dihydrodipicolinate Reductase, domain 2"/>
    <property type="match status" value="1"/>
</dbReference>
<dbReference type="GO" id="GO:0005737">
    <property type="term" value="C:cytoplasm"/>
    <property type="evidence" value="ECO:0007669"/>
    <property type="project" value="TreeGrafter"/>
</dbReference>
<reference evidence="2 3" key="1">
    <citation type="submission" date="2015-08" db="EMBL/GenBank/DDBJ databases">
        <title>Investigation of the bacterial diversity of lava forest soil.</title>
        <authorList>
            <person name="Lee J.S."/>
        </authorList>
    </citation>
    <scope>NUCLEOTIDE SEQUENCE [LARGE SCALE GENOMIC DNA]</scope>
    <source>
        <strain evidence="2 3">GJW-30</strain>
    </source>
</reference>
<evidence type="ECO:0000259" key="1">
    <source>
        <dbReference type="Pfam" id="PF22725"/>
    </source>
</evidence>
<evidence type="ECO:0000313" key="2">
    <source>
        <dbReference type="EMBL" id="BAT58592.1"/>
    </source>
</evidence>
<dbReference type="PANTHER" id="PTHR42840:SF5">
    <property type="entry name" value="NAD(P)-BINDING ROSSMANN-FOLD SUPERFAMILY PROTEIN"/>
    <property type="match status" value="1"/>
</dbReference>
<dbReference type="Pfam" id="PF22725">
    <property type="entry name" value="GFO_IDH_MocA_C3"/>
    <property type="match status" value="1"/>
</dbReference>
<dbReference type="SUPFAM" id="SSF55347">
    <property type="entry name" value="Glyceraldehyde-3-phosphate dehydrogenase-like, C-terminal domain"/>
    <property type="match status" value="1"/>
</dbReference>
<feature type="domain" description="GFO/IDH/MocA-like oxidoreductase" evidence="1">
    <location>
        <begin position="4"/>
        <end position="75"/>
    </location>
</feature>
<gene>
    <name evidence="2" type="ORF">GJW-30_1_01118</name>
</gene>
<dbReference type="InterPro" id="IPR055170">
    <property type="entry name" value="GFO_IDH_MocA-like_dom"/>
</dbReference>
<name>A0A0S3PRW8_9BRAD</name>
<dbReference type="PANTHER" id="PTHR42840">
    <property type="entry name" value="NAD(P)-BINDING ROSSMANN-FOLD SUPERFAMILY PROTEIN-RELATED"/>
    <property type="match status" value="1"/>
</dbReference>
<evidence type="ECO:0000313" key="3">
    <source>
        <dbReference type="Proteomes" id="UP000236884"/>
    </source>
</evidence>
<protein>
    <recommendedName>
        <fullName evidence="1">GFO/IDH/MocA-like oxidoreductase domain-containing protein</fullName>
    </recommendedName>
</protein>
<proteinExistence type="predicted"/>
<dbReference type="KEGG" id="vgo:GJW-30_1_01118"/>
<organism evidence="2 3">
    <name type="scientific">Variibacter gotjawalensis</name>
    <dbReference type="NCBI Taxonomy" id="1333996"/>
    <lineage>
        <taxon>Bacteria</taxon>
        <taxon>Pseudomonadati</taxon>
        <taxon>Pseudomonadota</taxon>
        <taxon>Alphaproteobacteria</taxon>
        <taxon>Hyphomicrobiales</taxon>
        <taxon>Nitrobacteraceae</taxon>
        <taxon>Variibacter</taxon>
    </lineage>
</organism>
<dbReference type="GO" id="GO:0016491">
    <property type="term" value="F:oxidoreductase activity"/>
    <property type="evidence" value="ECO:0007669"/>
    <property type="project" value="TreeGrafter"/>
</dbReference>
<dbReference type="AlphaFoldDB" id="A0A0S3PRW8"/>
<keyword evidence="3" id="KW-1185">Reference proteome</keyword>
<dbReference type="GO" id="GO:0006740">
    <property type="term" value="P:NADPH regeneration"/>
    <property type="evidence" value="ECO:0007669"/>
    <property type="project" value="TreeGrafter"/>
</dbReference>
<accession>A0A0S3PRW8</accession>
<sequence>MTGSGLHILDSLVAMLGPVSTIQALLTTQREEPPQLDTATAVMQFANGMSGTMSTIRMTPYYWRVHVFGTNGSAEVLGENSMILRKSGQAMIQREFPTTDTLRAEIEAFIAQCTERAPYPVSEEEVTSTLAAFEGILAAMRSGLAVKIQ</sequence>
<dbReference type="Proteomes" id="UP000236884">
    <property type="component" value="Chromosome"/>
</dbReference>